<accession>A0A162IT75</accession>
<comment type="caution">
    <text evidence="5">The sequence shown here is derived from an EMBL/GenBank/DDBJ whole genome shotgun (WGS) entry which is preliminary data.</text>
</comment>
<keyword evidence="3" id="KW-0496">Mitochondrion</keyword>
<dbReference type="GO" id="GO:0005743">
    <property type="term" value="C:mitochondrial inner membrane"/>
    <property type="evidence" value="ECO:0007669"/>
    <property type="project" value="UniProtKB-SubCell"/>
</dbReference>
<feature type="region of interest" description="Disordered" evidence="4">
    <location>
        <begin position="133"/>
        <end position="153"/>
    </location>
</feature>
<comment type="subcellular location">
    <subcellularLocation>
        <location evidence="3">Mitochondrion inner membrane</location>
    </subcellularLocation>
</comment>
<dbReference type="VEuPathDB" id="FungiDB:AAP_00323"/>
<keyword evidence="6" id="KW-1185">Reference proteome</keyword>
<dbReference type="PANTHER" id="PTHR22977">
    <property type="entry name" value="COX ASSEMBLY MITOCHONDRIAL PROTEIN"/>
    <property type="match status" value="1"/>
</dbReference>
<evidence type="ECO:0000256" key="4">
    <source>
        <dbReference type="SAM" id="MobiDB-lite"/>
    </source>
</evidence>
<keyword evidence="3" id="KW-0472">Membrane</keyword>
<evidence type="ECO:0000313" key="6">
    <source>
        <dbReference type="Proteomes" id="UP000242877"/>
    </source>
</evidence>
<feature type="compositionally biased region" description="Basic and acidic residues" evidence="4">
    <location>
        <begin position="133"/>
        <end position="144"/>
    </location>
</feature>
<dbReference type="Proteomes" id="UP000242877">
    <property type="component" value="Unassembled WGS sequence"/>
</dbReference>
<evidence type="ECO:0000256" key="3">
    <source>
        <dbReference type="RuleBase" id="RU364104"/>
    </source>
</evidence>
<keyword evidence="3" id="KW-0999">Mitochondrion inner membrane</keyword>
<evidence type="ECO:0000256" key="2">
    <source>
        <dbReference type="ARBA" id="ARBA00023157"/>
    </source>
</evidence>
<comment type="similarity">
    <text evidence="1 3">Belongs to the CMC family.</text>
</comment>
<dbReference type="PANTHER" id="PTHR22977:SF5">
    <property type="entry name" value="COX ASSEMBLY MITOCHONDRIAL PROTEIN HOMOLOG"/>
    <property type="match status" value="1"/>
</dbReference>
<organism evidence="5 6">
    <name type="scientific">Ascosphaera apis ARSEF 7405</name>
    <dbReference type="NCBI Taxonomy" id="392613"/>
    <lineage>
        <taxon>Eukaryota</taxon>
        <taxon>Fungi</taxon>
        <taxon>Dikarya</taxon>
        <taxon>Ascomycota</taxon>
        <taxon>Pezizomycotina</taxon>
        <taxon>Eurotiomycetes</taxon>
        <taxon>Eurotiomycetidae</taxon>
        <taxon>Onygenales</taxon>
        <taxon>Ascosphaeraceae</taxon>
        <taxon>Ascosphaera</taxon>
    </lineage>
</organism>
<proteinExistence type="inferred from homology"/>
<gene>
    <name evidence="5" type="ORF">AAP_00323</name>
</gene>
<reference evidence="5 6" key="1">
    <citation type="journal article" date="2016" name="Genome Biol. Evol.">
        <title>Divergent and convergent evolution of fungal pathogenicity.</title>
        <authorList>
            <person name="Shang Y."/>
            <person name="Xiao G."/>
            <person name="Zheng P."/>
            <person name="Cen K."/>
            <person name="Zhan S."/>
            <person name="Wang C."/>
        </authorList>
    </citation>
    <scope>NUCLEOTIDE SEQUENCE [LARGE SCALE GENOMIC DNA]</scope>
    <source>
        <strain evidence="5 6">ARSEF 7405</strain>
    </source>
</reference>
<dbReference type="AlphaFoldDB" id="A0A162IT75"/>
<dbReference type="Pfam" id="PF08583">
    <property type="entry name" value="Cmc1"/>
    <property type="match status" value="1"/>
</dbReference>
<evidence type="ECO:0000313" key="5">
    <source>
        <dbReference type="EMBL" id="KZZ98062.1"/>
    </source>
</evidence>
<name>A0A162IT75_9EURO</name>
<keyword evidence="2" id="KW-1015">Disulfide bond</keyword>
<protein>
    <recommendedName>
        <fullName evidence="3">COX assembly mitochondrial protein</fullName>
    </recommendedName>
</protein>
<dbReference type="OrthoDB" id="6224010at2759"/>
<dbReference type="EMBL" id="AZGZ01000001">
    <property type="protein sequence ID" value="KZZ98062.1"/>
    <property type="molecule type" value="Genomic_DNA"/>
</dbReference>
<sequence>MATQPSATLPAASPVEGVQAGPDLKAAPMPVSAFQEAEIQKIFHKRVRNKCGDEIKAFAECAVNRTVTATWVCRDQRLAMNACMLAHATREEEDRAREQWFAEKEERRRQRELEHMEVERRRAEVIRMMREGEAERAKAEEKAKSSWFGWGKK</sequence>
<dbReference type="InterPro" id="IPR013892">
    <property type="entry name" value="Cyt_c_biogenesis_Cmc1-like"/>
</dbReference>
<keyword evidence="3" id="KW-0143">Chaperone</keyword>
<comment type="function">
    <text evidence="3">Required for mitochondrial cytochrome c oxidase (COX) assembly and respiration.</text>
</comment>
<evidence type="ECO:0000256" key="1">
    <source>
        <dbReference type="ARBA" id="ARBA00007347"/>
    </source>
</evidence>